<feature type="region of interest" description="Disordered" evidence="2">
    <location>
        <begin position="158"/>
        <end position="215"/>
    </location>
</feature>
<proteinExistence type="predicted"/>
<reference evidence="4" key="1">
    <citation type="submission" date="2023-07" db="EMBL/GenBank/DDBJ databases">
        <title>A chromosome-level genome assembly of Lolium multiflorum.</title>
        <authorList>
            <person name="Chen Y."/>
            <person name="Copetti D."/>
            <person name="Kolliker R."/>
            <person name="Studer B."/>
        </authorList>
    </citation>
    <scope>NUCLEOTIDE SEQUENCE</scope>
    <source>
        <strain evidence="4">02402/16</strain>
        <tissue evidence="4">Leaf</tissue>
    </source>
</reference>
<evidence type="ECO:0000256" key="2">
    <source>
        <dbReference type="SAM" id="MobiDB-lite"/>
    </source>
</evidence>
<organism evidence="4 5">
    <name type="scientific">Lolium multiflorum</name>
    <name type="common">Italian ryegrass</name>
    <name type="synonym">Lolium perenne subsp. multiflorum</name>
    <dbReference type="NCBI Taxonomy" id="4521"/>
    <lineage>
        <taxon>Eukaryota</taxon>
        <taxon>Viridiplantae</taxon>
        <taxon>Streptophyta</taxon>
        <taxon>Embryophyta</taxon>
        <taxon>Tracheophyta</taxon>
        <taxon>Spermatophyta</taxon>
        <taxon>Magnoliopsida</taxon>
        <taxon>Liliopsida</taxon>
        <taxon>Poales</taxon>
        <taxon>Poaceae</taxon>
        <taxon>BOP clade</taxon>
        <taxon>Pooideae</taxon>
        <taxon>Poodae</taxon>
        <taxon>Poeae</taxon>
        <taxon>Poeae Chloroplast Group 2 (Poeae type)</taxon>
        <taxon>Loliodinae</taxon>
        <taxon>Loliinae</taxon>
        <taxon>Lolium</taxon>
    </lineage>
</organism>
<keyword evidence="5" id="KW-1185">Reference proteome</keyword>
<keyword evidence="1" id="KW-0862">Zinc</keyword>
<gene>
    <name evidence="4" type="ORF">QYE76_002927</name>
</gene>
<evidence type="ECO:0000313" key="5">
    <source>
        <dbReference type="Proteomes" id="UP001231189"/>
    </source>
</evidence>
<dbReference type="Gene3D" id="4.10.60.10">
    <property type="entry name" value="Zinc finger, CCHC-type"/>
    <property type="match status" value="1"/>
</dbReference>
<evidence type="ECO:0000256" key="1">
    <source>
        <dbReference type="PROSITE-ProRule" id="PRU00047"/>
    </source>
</evidence>
<dbReference type="GO" id="GO:0008270">
    <property type="term" value="F:zinc ion binding"/>
    <property type="evidence" value="ECO:0007669"/>
    <property type="project" value="UniProtKB-KW"/>
</dbReference>
<protein>
    <recommendedName>
        <fullName evidence="3">CCHC-type domain-containing protein</fullName>
    </recommendedName>
</protein>
<dbReference type="PANTHER" id="PTHR33087">
    <property type="entry name" value="OS07G0539200 PROTEIN"/>
    <property type="match status" value="1"/>
</dbReference>
<dbReference type="EMBL" id="JAUUTY010000005">
    <property type="protein sequence ID" value="KAK1628612.1"/>
    <property type="molecule type" value="Genomic_DNA"/>
</dbReference>
<dbReference type="PANTHER" id="PTHR33087:SF31">
    <property type="entry name" value="OS06G0482850 PROTEIN"/>
    <property type="match status" value="1"/>
</dbReference>
<feature type="domain" description="CCHC-type" evidence="3">
    <location>
        <begin position="108"/>
        <end position="121"/>
    </location>
</feature>
<dbReference type="InterPro" id="IPR036875">
    <property type="entry name" value="Znf_CCHC_sf"/>
</dbReference>
<feature type="region of interest" description="Disordered" evidence="2">
    <location>
        <begin position="472"/>
        <end position="600"/>
    </location>
</feature>
<feature type="compositionally biased region" description="Polar residues" evidence="2">
    <location>
        <begin position="37"/>
        <end position="48"/>
    </location>
</feature>
<dbReference type="PROSITE" id="PS50158">
    <property type="entry name" value="ZF_CCHC"/>
    <property type="match status" value="1"/>
</dbReference>
<dbReference type="AlphaFoldDB" id="A0AAD8RPW4"/>
<feature type="compositionally biased region" description="Pro residues" evidence="2">
    <location>
        <begin position="188"/>
        <end position="213"/>
    </location>
</feature>
<dbReference type="GO" id="GO:0003676">
    <property type="term" value="F:nucleic acid binding"/>
    <property type="evidence" value="ECO:0007669"/>
    <property type="project" value="InterPro"/>
</dbReference>
<comment type="caution">
    <text evidence="4">The sequence shown here is derived from an EMBL/GenBank/DDBJ whole genome shotgun (WGS) entry which is preliminary data.</text>
</comment>
<feature type="region of interest" description="Disordered" evidence="2">
    <location>
        <begin position="1"/>
        <end position="65"/>
    </location>
</feature>
<accession>A0AAD8RPW4</accession>
<evidence type="ECO:0000313" key="4">
    <source>
        <dbReference type="EMBL" id="KAK1628612.1"/>
    </source>
</evidence>
<dbReference type="InterPro" id="IPR001878">
    <property type="entry name" value="Znf_CCHC"/>
</dbReference>
<name>A0AAD8RPW4_LOLMU</name>
<dbReference type="Proteomes" id="UP001231189">
    <property type="component" value="Unassembled WGS sequence"/>
</dbReference>
<keyword evidence="1" id="KW-0479">Metal-binding</keyword>
<sequence length="971" mass="103479">MAMESSASHPPGFSRRWQQAGSSSASSARNDHVSGLGISSASSENSVDVQRAEAVPQAPAADRGRVHDRLVWEQPRPSKKTMWRRRVEARSDAAAGRGAVAPEMEGLCFRCYEPGHRKRDCVNEEVCVRCWLRGHPARECKRPRSPSSEEELRTLALAKMVRRRSPVRGDPVGARRGPGRDHGRAAAPAPPPRPPTPPPATAPPPPPPPPPPTALIAPLPLSLPPMDVWPPLCVDPECAPRLLKAREAHALCVVRRTAAMCDLERRLRFAMVASVGGRRPAVSAEQVSAALRWRGIPAAAFSVHVHAPEDFLIVFESAELRRHVAALPSVLVAGAPLVLRPWNRQAQAKQVPLSSKVFLILEGIPPHAWDVGAVEDLLGKSCAVDEVAPETRSRADHALFKLSAWTSEVDAIPTERLLAVPEPMREEVRPPARELPVEDGVQGLAPMSEIKTLQYRVLIHVVAVEEPMPVETELRPGAQGGGAAGCHGNGSQEGQGGDGGEGGRRRRRTLPWTRGVPDSRGGPGGFLSQRRCGTGGSVPVEAGASWGLSPLQSPGPWAVQTASGSESNLAAAGGPRQKDGGSRGKAAGDQATVGSRAAAPSCGVEVEKVVPMEEAAENIRSVGQLMETDHAVHATGWQGAMDSLPSAAADPEADPVGLSEELPLARGEGPAGLDPETLEGSVEERLAATPSGFGHAKLGPTVGPFHGAMGISMKGSSTEEACTPLVSGAGMPLVESAGSSTDSCAKRLEGYFQVSVWEKERIQVEDEVVVGSSECPGRAHIEQLELLDSDPVVSPCTSYTGPNRAMQMVPRRARVEPVSEEGEPEVGREETAAELALQQERLALCRIKMFCASILKKLAPPLLREVESSPSLRAEAQPFTPRRLTRSAAMMVVEKEKKAPKASAAESVLLKALGICPEELSVDEEHLASFNEIFDSPLGERHVRVMASIFGKMMPQSFDQQEGCRVVLAAH</sequence>
<feature type="compositionally biased region" description="Low complexity" evidence="2">
    <location>
        <begin position="14"/>
        <end position="28"/>
    </location>
</feature>
<dbReference type="InterPro" id="IPR053253">
    <property type="entry name" value="Sex_diff_modulator"/>
</dbReference>
<dbReference type="SMART" id="SM00343">
    <property type="entry name" value="ZnF_C2HC"/>
    <property type="match status" value="2"/>
</dbReference>
<keyword evidence="1" id="KW-0863">Zinc-finger</keyword>
<feature type="compositionally biased region" description="Gly residues" evidence="2">
    <location>
        <begin position="478"/>
        <end position="500"/>
    </location>
</feature>
<dbReference type="SUPFAM" id="SSF57756">
    <property type="entry name" value="Retrovirus zinc finger-like domains"/>
    <property type="match status" value="1"/>
</dbReference>
<evidence type="ECO:0000259" key="3">
    <source>
        <dbReference type="PROSITE" id="PS50158"/>
    </source>
</evidence>